<dbReference type="SUPFAM" id="SSF159941">
    <property type="entry name" value="MM3350-like"/>
    <property type="match status" value="1"/>
</dbReference>
<dbReference type="OrthoDB" id="129432at2157"/>
<dbReference type="AlphaFoldDB" id="A0A062V0X4"/>
<evidence type="ECO:0000313" key="3">
    <source>
        <dbReference type="Proteomes" id="UP000027153"/>
    </source>
</evidence>
<dbReference type="RefSeq" id="WP_048094043.1">
    <property type="nucleotide sequence ID" value="NZ_JMIY01000009.1"/>
</dbReference>
<dbReference type="PANTHER" id="PTHR41878:SF1">
    <property type="entry name" value="TNPR PROTEIN"/>
    <property type="match status" value="1"/>
</dbReference>
<dbReference type="PATRIC" id="fig|1392998.3.peg.3401"/>
<reference evidence="2 3" key="1">
    <citation type="journal article" date="2013" name="Nature">
        <title>Anaerobic oxidation of methane coupled to nitrate reduction in a novel archaeal lineage.</title>
        <authorList>
            <person name="Haroon M.F."/>
            <person name="Hu S."/>
            <person name="Shi Y."/>
            <person name="Imelfort M."/>
            <person name="Keller J."/>
            <person name="Hugenholtz P."/>
            <person name="Yuan Z."/>
            <person name="Tyson G.W."/>
        </authorList>
    </citation>
    <scope>NUCLEOTIDE SEQUENCE [LARGE SCALE GENOMIC DNA]</scope>
    <source>
        <strain evidence="2 3">ANME-2d</strain>
    </source>
</reference>
<organism evidence="2 3">
    <name type="scientific">Candidatus Methanoperedens nitratireducens</name>
    <dbReference type="NCBI Taxonomy" id="1392998"/>
    <lineage>
        <taxon>Archaea</taxon>
        <taxon>Methanobacteriati</taxon>
        <taxon>Methanobacteriota</taxon>
        <taxon>Stenosarchaea group</taxon>
        <taxon>Methanomicrobia</taxon>
        <taxon>Methanosarcinales</taxon>
        <taxon>ANME-2 cluster</taxon>
        <taxon>Candidatus Methanoperedentaceae</taxon>
        <taxon>Candidatus Methanoperedens</taxon>
    </lineage>
</organism>
<gene>
    <name evidence="2" type="ORF">ANME2D_03409</name>
</gene>
<evidence type="ECO:0000259" key="1">
    <source>
        <dbReference type="Pfam" id="PF07929"/>
    </source>
</evidence>
<name>A0A062V0X4_9EURY</name>
<dbReference type="PANTHER" id="PTHR41878">
    <property type="entry name" value="LEXA REPRESSOR-RELATED"/>
    <property type="match status" value="1"/>
</dbReference>
<dbReference type="Pfam" id="PF07929">
    <property type="entry name" value="PRiA4_ORF3"/>
    <property type="match status" value="1"/>
</dbReference>
<keyword evidence="3" id="KW-1185">Reference proteome</keyword>
<feature type="domain" description="Plasmid pRiA4b Orf3-like" evidence="1">
    <location>
        <begin position="12"/>
        <end position="180"/>
    </location>
</feature>
<accession>A0A062V0X4</accession>
<dbReference type="EMBL" id="JMIY01000009">
    <property type="protein sequence ID" value="KCZ70293.1"/>
    <property type="molecule type" value="Genomic_DNA"/>
</dbReference>
<sequence length="189" mass="22450">MAKMKQPTDIYVYQMKVTLEDSKPPIWRRIQVTSAATLYRLHKILQVVMGWNDYHLHEFIIDDMHYGEPSPDYDFKMRNEKTVKLGQVVFEEGAKFAYIYDFGDYWYHKILVEKILPLEPDKHYPICLKGKRACPPEDCGGIWGYYEFLKAIQDPDNPEHDHMLEWVGGSFDPEAFDLDEINRELRKVR</sequence>
<evidence type="ECO:0000313" key="2">
    <source>
        <dbReference type="EMBL" id="KCZ70293.1"/>
    </source>
</evidence>
<proteinExistence type="predicted"/>
<dbReference type="Proteomes" id="UP000027153">
    <property type="component" value="Unassembled WGS sequence"/>
</dbReference>
<dbReference type="InterPro" id="IPR024047">
    <property type="entry name" value="MM3350-like_sf"/>
</dbReference>
<protein>
    <submittedName>
        <fullName evidence="2">Plasmid pRiA4b ORF-3-like protein</fullName>
    </submittedName>
</protein>
<dbReference type="Gene3D" id="3.10.290.30">
    <property type="entry name" value="MM3350-like"/>
    <property type="match status" value="1"/>
</dbReference>
<dbReference type="InterPro" id="IPR012912">
    <property type="entry name" value="Plasmid_pRiA4b_Orf3-like"/>
</dbReference>
<comment type="caution">
    <text evidence="2">The sequence shown here is derived from an EMBL/GenBank/DDBJ whole genome shotgun (WGS) entry which is preliminary data.</text>
</comment>